<feature type="region of interest" description="Disordered" evidence="1">
    <location>
        <begin position="478"/>
        <end position="510"/>
    </location>
</feature>
<reference evidence="2 3" key="1">
    <citation type="submission" date="2024-12" db="EMBL/GenBank/DDBJ databases">
        <title>The coexistence of Mycolicibacterium septicum and Mycolicibacterium nivoides in clinical samples.</title>
        <authorList>
            <person name="Wang C."/>
            <person name="Feng Y."/>
            <person name="Zong Z."/>
        </authorList>
    </citation>
    <scope>NUCLEOTIDE SEQUENCE [LARGE SCALE GENOMIC DNA]</scope>
    <source>
        <strain evidence="2 3">120310</strain>
    </source>
</reference>
<organism evidence="2 3">
    <name type="scientific">Mycolicibacterium septicum</name>
    <dbReference type="NCBI Taxonomy" id="98668"/>
    <lineage>
        <taxon>Bacteria</taxon>
        <taxon>Bacillati</taxon>
        <taxon>Actinomycetota</taxon>
        <taxon>Actinomycetes</taxon>
        <taxon>Mycobacteriales</taxon>
        <taxon>Mycobacteriaceae</taxon>
        <taxon>Mycolicibacterium</taxon>
    </lineage>
</organism>
<evidence type="ECO:0000313" key="2">
    <source>
        <dbReference type="EMBL" id="MFN6550673.1"/>
    </source>
</evidence>
<protein>
    <submittedName>
        <fullName evidence="2">DUF1090 family protein</fullName>
    </submittedName>
</protein>
<evidence type="ECO:0000313" key="3">
    <source>
        <dbReference type="Proteomes" id="UP001635817"/>
    </source>
</evidence>
<dbReference type="RefSeq" id="WP_409549459.1">
    <property type="nucleotide sequence ID" value="NZ_JBKBDE010000002.1"/>
</dbReference>
<dbReference type="EMBL" id="JBKBDE010000002">
    <property type="protein sequence ID" value="MFN6550673.1"/>
    <property type="molecule type" value="Genomic_DNA"/>
</dbReference>
<name>A0ABW9LRP6_9MYCO</name>
<evidence type="ECO:0000256" key="1">
    <source>
        <dbReference type="SAM" id="MobiDB-lite"/>
    </source>
</evidence>
<sequence length="1035" mass="103696">MFARVVKNDLQRAALDIHRTLNQAARDAGQGFSRTFQQNLRPIDPDVMVRPAQVEATGFRAARGFSAGFNRGIDLKSPTVRVRETVRRDTHSMVRDAAAVGTAMGAMGTAAATAGQAASGAMNNAARTAGSAANSITSSLGRMGGAAGTVFKFSGITVGVGMLADVAKAAVTASQSIWLMPAAIAGAVTGFAALKIGAQGFGDALKEIRDPEAFATALQSLSPNAQQAALSIRALLPAWDALKSSVQDALFANVGQQLNALSSQYLPTLQGVLSSVAGSFNTMFQGVSNTLLSNPELVANIGDNLQRAFQAASSAAAPFTEALLRITSVGSDFLPRLASGISEAASSFATFIADAAQSGKLEQWINDGITAAKELGSVVWDIGKKIMDAFGSSKPEDFKRTLDTITSAAGGVLNVINGVRDAWEAVGNAATGAMNAAIDAVNGLLSPLQSLVGTLNTLPGVDIPVPVIPHVGAPVAGTPTAAADARQPALGSATGQGIAPAGPTLWGPGSIAPVPGGGYAVPAPPPAKGGRGGSDGPVVPYGGDPMALLRGAPVTASTFSAAQAVAQAQADVAQRQADLSEALKSGTGNDVTEARNKLAKAQEDQTGAQLRLAEALQSATKSAKGTVAAISDVTASLDPDFGISKGLGGIVENLIKGVATLAAAPLLGKLSAIKAANPNEGSGLVGIGAAQGLFGAQYTPAALAASNYAPRGGYSTYPGDSALLSSIPAGRYSQSGSADLVQGLGDCSSAVEDLVNIMDGQPTTGRSMSTGNASSWLQSRGFMPGAGGPGDFRVAFNPSHMQATLPGGTPFNWGSAAAAARGGVGGTGADDPSLTSQYYRPQGLPSMAGGPLARGMPQGLPMAQPYAPTIQPQAGPGWQPQGGGGGGGILGAAMGAAGMGLDMLAPGSGAAAQIAMQAIQRTIQYGASVGGSLAQGALDFLSVSDPDGGSGSDLGQSWLGRVASGLVQAAPALPATAGKQDKQPQQQQPQQPQQGQGQSGPPTLHIENFNQSPDRQGVQPTANDLAYAAYGAGMR</sequence>
<gene>
    <name evidence="2" type="ORF">ACK4CP_09740</name>
</gene>
<feature type="compositionally biased region" description="Low complexity" evidence="1">
    <location>
        <begin position="983"/>
        <end position="1002"/>
    </location>
</feature>
<feature type="region of interest" description="Disordered" evidence="1">
    <location>
        <begin position="761"/>
        <end position="782"/>
    </location>
</feature>
<feature type="region of interest" description="Disordered" evidence="1">
    <location>
        <begin position="975"/>
        <end position="1022"/>
    </location>
</feature>
<keyword evidence="3" id="KW-1185">Reference proteome</keyword>
<feature type="compositionally biased region" description="Polar residues" evidence="1">
    <location>
        <begin position="1008"/>
        <end position="1022"/>
    </location>
</feature>
<feature type="region of interest" description="Disordered" evidence="1">
    <location>
        <begin position="522"/>
        <end position="541"/>
    </location>
</feature>
<feature type="compositionally biased region" description="Polar residues" evidence="1">
    <location>
        <begin position="761"/>
        <end position="778"/>
    </location>
</feature>
<accession>A0ABW9LRP6</accession>
<dbReference type="Proteomes" id="UP001635817">
    <property type="component" value="Unassembled WGS sequence"/>
</dbReference>
<proteinExistence type="predicted"/>
<feature type="region of interest" description="Disordered" evidence="1">
    <location>
        <begin position="820"/>
        <end position="856"/>
    </location>
</feature>
<comment type="caution">
    <text evidence="2">The sequence shown here is derived from an EMBL/GenBank/DDBJ whole genome shotgun (WGS) entry which is preliminary data.</text>
</comment>